<dbReference type="AlphaFoldDB" id="A0A426YRC9"/>
<dbReference type="Proteomes" id="UP000287651">
    <property type="component" value="Unassembled WGS sequence"/>
</dbReference>
<name>A0A426YRC9_ENSVE</name>
<protein>
    <submittedName>
        <fullName evidence="1">Uncharacterized protein</fullName>
    </submittedName>
</protein>
<gene>
    <name evidence="1" type="ORF">B296_00049271</name>
</gene>
<accession>A0A426YRC9</accession>
<comment type="caution">
    <text evidence="1">The sequence shown here is derived from an EMBL/GenBank/DDBJ whole genome shotgun (WGS) entry which is preliminary data.</text>
</comment>
<sequence>MQPVTVRTGNMSPFAAKLPQVPGRNSPRLPRLKGAVCGRRREEEWLGEAPCQPLLPVVGVLRLPRMSVSGTSSPYCASTDKDRWHDETAEPAPFRSRLVLSLCSMTQPEAVPPLSSSTNSSMDGSLEDLVKRFHDLEVSQAKLRDQLQWMLDEGREGHAHGMRRREGDDAGPFLPGHFADGPYRSVLKHIGHALHIYRPHTGEIIFWSGRSKRRWGCPQMSL</sequence>
<dbReference type="EMBL" id="AMZH03010678">
    <property type="protein sequence ID" value="RRT54287.1"/>
    <property type="molecule type" value="Genomic_DNA"/>
</dbReference>
<organism evidence="1 2">
    <name type="scientific">Ensete ventricosum</name>
    <name type="common">Abyssinian banana</name>
    <name type="synonym">Musa ensete</name>
    <dbReference type="NCBI Taxonomy" id="4639"/>
    <lineage>
        <taxon>Eukaryota</taxon>
        <taxon>Viridiplantae</taxon>
        <taxon>Streptophyta</taxon>
        <taxon>Embryophyta</taxon>
        <taxon>Tracheophyta</taxon>
        <taxon>Spermatophyta</taxon>
        <taxon>Magnoliopsida</taxon>
        <taxon>Liliopsida</taxon>
        <taxon>Zingiberales</taxon>
        <taxon>Musaceae</taxon>
        <taxon>Ensete</taxon>
    </lineage>
</organism>
<reference evidence="1 2" key="1">
    <citation type="journal article" date="2014" name="Agronomy (Basel)">
        <title>A Draft Genome Sequence for Ensete ventricosum, the Drought-Tolerant Tree Against Hunger.</title>
        <authorList>
            <person name="Harrison J."/>
            <person name="Moore K.A."/>
            <person name="Paszkiewicz K."/>
            <person name="Jones T."/>
            <person name="Grant M."/>
            <person name="Ambacheew D."/>
            <person name="Muzemil S."/>
            <person name="Studholme D.J."/>
        </authorList>
    </citation>
    <scope>NUCLEOTIDE SEQUENCE [LARGE SCALE GENOMIC DNA]</scope>
</reference>
<evidence type="ECO:0000313" key="1">
    <source>
        <dbReference type="EMBL" id="RRT54287.1"/>
    </source>
</evidence>
<evidence type="ECO:0000313" key="2">
    <source>
        <dbReference type="Proteomes" id="UP000287651"/>
    </source>
</evidence>
<proteinExistence type="predicted"/>